<evidence type="ECO:0000313" key="2">
    <source>
        <dbReference type="Proteomes" id="UP000186955"/>
    </source>
</evidence>
<evidence type="ECO:0000313" key="1">
    <source>
        <dbReference type="EMBL" id="OKP12694.1"/>
    </source>
</evidence>
<organism evidence="1 2">
    <name type="scientific">Penicillium subrubescens</name>
    <dbReference type="NCBI Taxonomy" id="1316194"/>
    <lineage>
        <taxon>Eukaryota</taxon>
        <taxon>Fungi</taxon>
        <taxon>Dikarya</taxon>
        <taxon>Ascomycota</taxon>
        <taxon>Pezizomycotina</taxon>
        <taxon>Eurotiomycetes</taxon>
        <taxon>Eurotiomycetidae</taxon>
        <taxon>Eurotiales</taxon>
        <taxon>Aspergillaceae</taxon>
        <taxon>Penicillium</taxon>
    </lineage>
</organism>
<sequence>MHMLVGPVGDASGASLCGVEGLQSWSLGVLSPSRIRIESGRLEPKTFFWHPGLERRWLLTSHHFAQACLPALVEEFRALNAICTSIQGRVKNRLSSVLKVDDELRIADSDKWTWGGYGGRSNQVSTDMTR</sequence>
<keyword evidence="2" id="KW-1185">Reference proteome</keyword>
<protein>
    <submittedName>
        <fullName evidence="1">Uncharacterized protein</fullName>
    </submittedName>
</protein>
<gene>
    <name evidence="1" type="ORF">PENSUB_1634</name>
</gene>
<dbReference type="EMBL" id="MNBE01000182">
    <property type="protein sequence ID" value="OKP12694.1"/>
    <property type="molecule type" value="Genomic_DNA"/>
</dbReference>
<accession>A0A1Q5UJN9</accession>
<comment type="caution">
    <text evidence="1">The sequence shown here is derived from an EMBL/GenBank/DDBJ whole genome shotgun (WGS) entry which is preliminary data.</text>
</comment>
<name>A0A1Q5UJN9_9EURO</name>
<proteinExistence type="predicted"/>
<reference evidence="1 2" key="1">
    <citation type="submission" date="2016-10" db="EMBL/GenBank/DDBJ databases">
        <title>Genome sequence of the ascomycete fungus Penicillium subrubescens.</title>
        <authorList>
            <person name="De Vries R.P."/>
            <person name="Peng M."/>
            <person name="Dilokpimol A."/>
            <person name="Hilden K."/>
            <person name="Makela M.R."/>
            <person name="Grigoriev I."/>
            <person name="Riley R."/>
            <person name="Granchi Z."/>
        </authorList>
    </citation>
    <scope>NUCLEOTIDE SEQUENCE [LARGE SCALE GENOMIC DNA]</scope>
    <source>
        <strain evidence="1 2">CBS 132785</strain>
    </source>
</reference>
<dbReference type="AlphaFoldDB" id="A0A1Q5UJN9"/>
<dbReference type="Proteomes" id="UP000186955">
    <property type="component" value="Unassembled WGS sequence"/>
</dbReference>